<dbReference type="EMBL" id="FLRK01000035">
    <property type="protein sequence ID" value="SBT70177.1"/>
    <property type="molecule type" value="Genomic_DNA"/>
</dbReference>
<dbReference type="Proteomes" id="UP000219799">
    <property type="component" value="Unassembled WGS sequence"/>
</dbReference>
<protein>
    <submittedName>
        <fullName evidence="2">Uncharacterized protein</fullName>
    </submittedName>
</protein>
<evidence type="ECO:0000313" key="3">
    <source>
        <dbReference type="Proteomes" id="UP000219799"/>
    </source>
</evidence>
<name>A0A1C3K9H0_PLAMA</name>
<organism evidence="2 3">
    <name type="scientific">Plasmodium malariae</name>
    <dbReference type="NCBI Taxonomy" id="5858"/>
    <lineage>
        <taxon>Eukaryota</taxon>
        <taxon>Sar</taxon>
        <taxon>Alveolata</taxon>
        <taxon>Apicomplexa</taxon>
        <taxon>Aconoidasida</taxon>
        <taxon>Haemosporida</taxon>
        <taxon>Plasmodiidae</taxon>
        <taxon>Plasmodium</taxon>
        <taxon>Plasmodium (Plasmodium)</taxon>
    </lineage>
</organism>
<accession>A0A1C3K9H0</accession>
<evidence type="ECO:0000313" key="2">
    <source>
        <dbReference type="EMBL" id="SBT70177.1"/>
    </source>
</evidence>
<gene>
    <name evidence="2" type="primary">PmlGA01_000008400</name>
    <name evidence="2" type="ORF">PMLGA01_000008400</name>
</gene>
<feature type="region of interest" description="Disordered" evidence="1">
    <location>
        <begin position="45"/>
        <end position="65"/>
    </location>
</feature>
<evidence type="ECO:0000256" key="1">
    <source>
        <dbReference type="SAM" id="MobiDB-lite"/>
    </source>
</evidence>
<reference evidence="2 3" key="1">
    <citation type="submission" date="2016-06" db="EMBL/GenBank/DDBJ databases">
        <authorList>
            <consortium name="Pathogen Informatics"/>
        </authorList>
    </citation>
    <scope>NUCLEOTIDE SEQUENCE [LARGE SCALE GENOMIC DNA]</scope>
</reference>
<feature type="compositionally biased region" description="Basic and acidic residues" evidence="1">
    <location>
        <begin position="46"/>
        <end position="65"/>
    </location>
</feature>
<dbReference type="AlphaFoldDB" id="A0A1C3K9H0"/>
<sequence length="65" mass="7477">RCGISLDKEHGYITLRSNRLLLDDSLDLGSIEYLNYDDSNATLQDEYEHKNDNVTKSEIRGSRES</sequence>
<proteinExistence type="predicted"/>
<feature type="non-terminal residue" evidence="2">
    <location>
        <position position="1"/>
    </location>
</feature>